<dbReference type="InterPro" id="IPR010985">
    <property type="entry name" value="Ribbon_hlx_hlx"/>
</dbReference>
<feature type="region of interest" description="Disordered" evidence="1">
    <location>
        <begin position="61"/>
        <end position="103"/>
    </location>
</feature>
<dbReference type="EMBL" id="JBHSKX010000001">
    <property type="protein sequence ID" value="MFC5366053.1"/>
    <property type="molecule type" value="Genomic_DNA"/>
</dbReference>
<comment type="caution">
    <text evidence="2">The sequence shown here is derived from an EMBL/GenBank/DDBJ whole genome shotgun (WGS) entry which is preliminary data.</text>
</comment>
<accession>A0ABD5R805</accession>
<proteinExistence type="predicted"/>
<dbReference type="Gene3D" id="1.10.1220.10">
    <property type="entry name" value="Met repressor-like"/>
    <property type="match status" value="1"/>
</dbReference>
<name>A0ABD5R805_9EURY</name>
<dbReference type="RefSeq" id="WP_227228584.1">
    <property type="nucleotide sequence ID" value="NZ_JAJCVJ010000001.1"/>
</dbReference>
<dbReference type="Proteomes" id="UP001596201">
    <property type="component" value="Unassembled WGS sequence"/>
</dbReference>
<feature type="compositionally biased region" description="Basic and acidic residues" evidence="1">
    <location>
        <begin position="12"/>
        <end position="27"/>
    </location>
</feature>
<sequence>MSLSGIPDAPDESCRDRETVRLPRSTSKEIQRLVEEGRYPNRSAAIRAGVRLLIDHESGAFGRSEASGHPGDSGETTEAGESTESHETTASADATGADGDDTR</sequence>
<organism evidence="2 3">
    <name type="scientific">Salinirubrum litoreum</name>
    <dbReference type="NCBI Taxonomy" id="1126234"/>
    <lineage>
        <taxon>Archaea</taxon>
        <taxon>Methanobacteriati</taxon>
        <taxon>Methanobacteriota</taxon>
        <taxon>Stenosarchaea group</taxon>
        <taxon>Halobacteria</taxon>
        <taxon>Halobacteriales</taxon>
        <taxon>Haloferacaceae</taxon>
        <taxon>Salinirubrum</taxon>
    </lineage>
</organism>
<dbReference type="SUPFAM" id="SSF47598">
    <property type="entry name" value="Ribbon-helix-helix"/>
    <property type="match status" value="1"/>
</dbReference>
<keyword evidence="3" id="KW-1185">Reference proteome</keyword>
<dbReference type="InterPro" id="IPR013321">
    <property type="entry name" value="Arc_rbn_hlx_hlx"/>
</dbReference>
<evidence type="ECO:0000313" key="3">
    <source>
        <dbReference type="Proteomes" id="UP001596201"/>
    </source>
</evidence>
<protein>
    <submittedName>
        <fullName evidence="2">Ribbon-helix-helix domain-containing protein</fullName>
    </submittedName>
</protein>
<gene>
    <name evidence="2" type="ORF">ACFPJ5_03820</name>
</gene>
<feature type="compositionally biased region" description="Low complexity" evidence="1">
    <location>
        <begin position="73"/>
        <end position="97"/>
    </location>
</feature>
<feature type="region of interest" description="Disordered" evidence="1">
    <location>
        <begin position="1"/>
        <end position="27"/>
    </location>
</feature>
<evidence type="ECO:0000256" key="1">
    <source>
        <dbReference type="SAM" id="MobiDB-lite"/>
    </source>
</evidence>
<evidence type="ECO:0000313" key="2">
    <source>
        <dbReference type="EMBL" id="MFC5366053.1"/>
    </source>
</evidence>
<reference evidence="2 3" key="1">
    <citation type="journal article" date="2019" name="Int. J. Syst. Evol. Microbiol.">
        <title>The Global Catalogue of Microorganisms (GCM) 10K type strain sequencing project: providing services to taxonomists for standard genome sequencing and annotation.</title>
        <authorList>
            <consortium name="The Broad Institute Genomics Platform"/>
            <consortium name="The Broad Institute Genome Sequencing Center for Infectious Disease"/>
            <person name="Wu L."/>
            <person name="Ma J."/>
        </authorList>
    </citation>
    <scope>NUCLEOTIDE SEQUENCE [LARGE SCALE GENOMIC DNA]</scope>
    <source>
        <strain evidence="2 3">CGMCC 1.12237</strain>
    </source>
</reference>
<dbReference type="CDD" id="cd22231">
    <property type="entry name" value="RHH_NikR_HicB-like"/>
    <property type="match status" value="1"/>
</dbReference>
<dbReference type="AlphaFoldDB" id="A0ABD5R805"/>